<dbReference type="Gene3D" id="3.40.630.30">
    <property type="match status" value="1"/>
</dbReference>
<dbReference type="PANTHER" id="PTHR42791:SF5">
    <property type="entry name" value="HYPOTHETICAL ACETYLTRANSFERASE (EUROFUNG)"/>
    <property type="match status" value="1"/>
</dbReference>
<dbReference type="CDD" id="cd04301">
    <property type="entry name" value="NAT_SF"/>
    <property type="match status" value="1"/>
</dbReference>
<dbReference type="AlphaFoldDB" id="A0AAN6RID7"/>
<dbReference type="InterPro" id="IPR000182">
    <property type="entry name" value="GNAT_dom"/>
</dbReference>
<dbReference type="PANTHER" id="PTHR42791">
    <property type="entry name" value="GNAT FAMILY ACETYLTRANSFERASE"/>
    <property type="match status" value="1"/>
</dbReference>
<evidence type="ECO:0000313" key="3">
    <source>
        <dbReference type="Proteomes" id="UP001280581"/>
    </source>
</evidence>
<proteinExistence type="predicted"/>
<gene>
    <name evidence="2" type="ORF">GRF29_28g12645</name>
</gene>
<protein>
    <recommendedName>
        <fullName evidence="1">N-acetyltransferase domain-containing protein</fullName>
    </recommendedName>
</protein>
<dbReference type="InterPro" id="IPR016181">
    <property type="entry name" value="Acyl_CoA_acyltransferase"/>
</dbReference>
<dbReference type="SUPFAM" id="SSF55729">
    <property type="entry name" value="Acyl-CoA N-acyltransferases (Nat)"/>
    <property type="match status" value="1"/>
</dbReference>
<reference evidence="2 3" key="1">
    <citation type="submission" date="2021-02" db="EMBL/GenBank/DDBJ databases">
        <title>Genome assembly of Pseudopithomyces chartarum.</title>
        <authorList>
            <person name="Jauregui R."/>
            <person name="Singh J."/>
            <person name="Voisey C."/>
        </authorList>
    </citation>
    <scope>NUCLEOTIDE SEQUENCE [LARGE SCALE GENOMIC DNA]</scope>
    <source>
        <strain evidence="2 3">AGR01</strain>
    </source>
</reference>
<sequence length="227" mass="26535">MAFKLSDADTDADFDEIMKVMWAAHEDPVQPFFRLFCPVNNNDREASLKESTARMLEWDRHDPHARWLQVEDTATGKIVGAAWYKIYEENPFAHPEEEVVDWYPDDSSRDYVEQAIGQMDRHREEMATRPQVFLNILFTHPDYRRKGIGAMLVKWGIEQAKHRGVEFWLNATPVGKPLYEKLGFQLVERNPLVPKTDNPDDVWRATEREFADVVFWTMYLPATSSTP</sequence>
<evidence type="ECO:0000259" key="1">
    <source>
        <dbReference type="PROSITE" id="PS51186"/>
    </source>
</evidence>
<dbReference type="GO" id="GO:0016747">
    <property type="term" value="F:acyltransferase activity, transferring groups other than amino-acyl groups"/>
    <property type="evidence" value="ECO:0007669"/>
    <property type="project" value="InterPro"/>
</dbReference>
<dbReference type="Proteomes" id="UP001280581">
    <property type="component" value="Unassembled WGS sequence"/>
</dbReference>
<dbReference type="InterPro" id="IPR052523">
    <property type="entry name" value="Trichothecene_AcTrans"/>
</dbReference>
<dbReference type="PROSITE" id="PS51186">
    <property type="entry name" value="GNAT"/>
    <property type="match status" value="1"/>
</dbReference>
<dbReference type="EMBL" id="WVTA01000004">
    <property type="protein sequence ID" value="KAK3213488.1"/>
    <property type="molecule type" value="Genomic_DNA"/>
</dbReference>
<feature type="domain" description="N-acetyltransferase" evidence="1">
    <location>
        <begin position="68"/>
        <end position="209"/>
    </location>
</feature>
<evidence type="ECO:0000313" key="2">
    <source>
        <dbReference type="EMBL" id="KAK3213488.1"/>
    </source>
</evidence>
<organism evidence="2 3">
    <name type="scientific">Pseudopithomyces chartarum</name>
    <dbReference type="NCBI Taxonomy" id="1892770"/>
    <lineage>
        <taxon>Eukaryota</taxon>
        <taxon>Fungi</taxon>
        <taxon>Dikarya</taxon>
        <taxon>Ascomycota</taxon>
        <taxon>Pezizomycotina</taxon>
        <taxon>Dothideomycetes</taxon>
        <taxon>Pleosporomycetidae</taxon>
        <taxon>Pleosporales</taxon>
        <taxon>Massarineae</taxon>
        <taxon>Didymosphaeriaceae</taxon>
        <taxon>Pseudopithomyces</taxon>
    </lineage>
</organism>
<dbReference type="Pfam" id="PF00583">
    <property type="entry name" value="Acetyltransf_1"/>
    <property type="match status" value="1"/>
</dbReference>
<keyword evidence="3" id="KW-1185">Reference proteome</keyword>
<name>A0AAN6RID7_9PLEO</name>
<comment type="caution">
    <text evidence="2">The sequence shown here is derived from an EMBL/GenBank/DDBJ whole genome shotgun (WGS) entry which is preliminary data.</text>
</comment>
<accession>A0AAN6RID7</accession>